<feature type="signal peptide" evidence="1">
    <location>
        <begin position="1"/>
        <end position="16"/>
    </location>
</feature>
<keyword evidence="4" id="KW-1185">Reference proteome</keyword>
<evidence type="ECO:0000313" key="4">
    <source>
        <dbReference type="Proteomes" id="UP000320643"/>
    </source>
</evidence>
<dbReference type="InterPro" id="IPR026341">
    <property type="entry name" value="T9SS_type_B"/>
</dbReference>
<dbReference type="Proteomes" id="UP000320643">
    <property type="component" value="Unassembled WGS sequence"/>
</dbReference>
<evidence type="ECO:0000259" key="2">
    <source>
        <dbReference type="PROSITE" id="PS50093"/>
    </source>
</evidence>
<dbReference type="InterPro" id="IPR022409">
    <property type="entry name" value="PKD/Chitinase_dom"/>
</dbReference>
<evidence type="ECO:0000313" key="3">
    <source>
        <dbReference type="EMBL" id="TRW22547.1"/>
    </source>
</evidence>
<comment type="caution">
    <text evidence="3">The sequence shown here is derived from an EMBL/GenBank/DDBJ whole genome shotgun (WGS) entry which is preliminary data.</text>
</comment>
<dbReference type="OrthoDB" id="9765926at2"/>
<keyword evidence="1" id="KW-0732">Signal</keyword>
<dbReference type="InterPro" id="IPR035986">
    <property type="entry name" value="PKD_dom_sf"/>
</dbReference>
<protein>
    <submittedName>
        <fullName evidence="3">T9SS type B sorting domain-containing protein</fullName>
    </submittedName>
</protein>
<name>A0A552UWG8_9FLAO</name>
<dbReference type="RefSeq" id="WP_143374590.1">
    <property type="nucleotide sequence ID" value="NZ_VJVZ01000012.1"/>
</dbReference>
<gene>
    <name evidence="3" type="ORF">FMM05_16845</name>
</gene>
<reference evidence="3 4" key="1">
    <citation type="submission" date="2019-07" db="EMBL/GenBank/DDBJ databases">
        <title>Flavobacterium sp. nov., isolated from glacier ice.</title>
        <authorList>
            <person name="Liu Q."/>
            <person name="Xin Y.-H."/>
        </authorList>
    </citation>
    <scope>NUCLEOTIDE SEQUENCE [LARGE SCALE GENOMIC DNA]</scope>
    <source>
        <strain evidence="3 4">ZT4R6</strain>
    </source>
</reference>
<dbReference type="AlphaFoldDB" id="A0A552UWG8"/>
<dbReference type="Gene3D" id="2.60.40.10">
    <property type="entry name" value="Immunoglobulins"/>
    <property type="match status" value="2"/>
</dbReference>
<dbReference type="PROSITE" id="PS50093">
    <property type="entry name" value="PKD"/>
    <property type="match status" value="1"/>
</dbReference>
<dbReference type="EMBL" id="VJVZ01000012">
    <property type="protein sequence ID" value="TRW22547.1"/>
    <property type="molecule type" value="Genomic_DNA"/>
</dbReference>
<sequence length="676" mass="72777">MKKLLIYLMLMQAALAYSQKQNNIWYFGFNAGLDFNSGTPIPLTDGALFTWDGSTCVSNNDGEILYYSNGVTVFNKNHVIMENGEGLMGSESSTQGSLSIKVPGSVNRYYLFTVGAMEGPIGMYYSEIDMAANNGLGAVTAIKNVPMMNVTTEGITGTLHSNGDDLWVVARSFPGNSMYSFKVSAQGVSAPVISSVGPVFEDTGFFDQVSHMKISPTSNKLAVSSLGYGCVLYDFDNTTGAITNPVTLQTGSGSGVEFSMSGNVLYTTGAASLRQYNLQASNIPASGLDIVTLQNATLQLASDGKIYKAENSLNALTVINNPEVLGTGCDVQIASVGLDSGLSILGLPNFITAYYVTPDFSAQNFCVNSTTEFSFMWSIVPDTVAWDFGDGTTSTEVNPSHSYTAAGTYTVKVTATKNGIDYSRQHVITIIPLPEFTLPETYTACIASAITIATEAHNFDPVNAAYAWTFNGQPIAGNTASLVATGFGEYTVTITAGGCATTKTTTVMQPELSVTFTEGCQNYDYILSAHLEEGTEESTAVFSWEGPGGFTAGQQHITITQPGPYFVTITTQQGCIVQHDYEVVNASCPEPFIPKGISPNSDGFNDEFDLTGLNVKHLSIFNRYGLEVYTYNDYVAQWYGQTNNGDQLPDGTYYFLINKEDGQNKTGWVYINRQQN</sequence>
<evidence type="ECO:0000256" key="1">
    <source>
        <dbReference type="SAM" id="SignalP"/>
    </source>
</evidence>
<dbReference type="Pfam" id="PF18911">
    <property type="entry name" value="PKD_4"/>
    <property type="match status" value="1"/>
</dbReference>
<dbReference type="SUPFAM" id="SSF49299">
    <property type="entry name" value="PKD domain"/>
    <property type="match status" value="1"/>
</dbReference>
<dbReference type="NCBIfam" id="TIGR04131">
    <property type="entry name" value="Bac_Flav_CTERM"/>
    <property type="match status" value="1"/>
</dbReference>
<dbReference type="InterPro" id="IPR013783">
    <property type="entry name" value="Ig-like_fold"/>
</dbReference>
<feature type="domain" description="PKD" evidence="2">
    <location>
        <begin position="381"/>
        <end position="418"/>
    </location>
</feature>
<dbReference type="SUPFAM" id="SSF82171">
    <property type="entry name" value="DPP6 N-terminal domain-like"/>
    <property type="match status" value="1"/>
</dbReference>
<accession>A0A552UWG8</accession>
<dbReference type="Pfam" id="PF13585">
    <property type="entry name" value="CHU_C"/>
    <property type="match status" value="1"/>
</dbReference>
<proteinExistence type="predicted"/>
<dbReference type="InterPro" id="IPR000601">
    <property type="entry name" value="PKD_dom"/>
</dbReference>
<organism evidence="3 4">
    <name type="scientific">Flavobacterium zepuense</name>
    <dbReference type="NCBI Taxonomy" id="2593302"/>
    <lineage>
        <taxon>Bacteria</taxon>
        <taxon>Pseudomonadati</taxon>
        <taxon>Bacteroidota</taxon>
        <taxon>Flavobacteriia</taxon>
        <taxon>Flavobacteriales</taxon>
        <taxon>Flavobacteriaceae</taxon>
        <taxon>Flavobacterium</taxon>
    </lineage>
</organism>
<dbReference type="SMART" id="SM00089">
    <property type="entry name" value="PKD"/>
    <property type="match status" value="2"/>
</dbReference>
<feature type="chain" id="PRO_5021936056" evidence="1">
    <location>
        <begin position="17"/>
        <end position="676"/>
    </location>
</feature>
<dbReference type="CDD" id="cd00146">
    <property type="entry name" value="PKD"/>
    <property type="match status" value="1"/>
</dbReference>